<dbReference type="RefSeq" id="WP_116043635.1">
    <property type="nucleotide sequence ID" value="NZ_QUBQ01000001.1"/>
</dbReference>
<accession>A0A371PK79</accession>
<dbReference type="InterPro" id="IPR002881">
    <property type="entry name" value="DUF58"/>
</dbReference>
<protein>
    <submittedName>
        <fullName evidence="4">DUF58 domain-containing protein</fullName>
    </submittedName>
</protein>
<name>A0A371PK79_9BACL</name>
<keyword evidence="5" id="KW-1185">Reference proteome</keyword>
<sequence>MSREEGAGLHANSVKGISSMTAEEAFRLLFPDSGILAEVEWLRLAGGHRLRGTMAGKRRSSMLGGSQEFADYRPYAPGDDIRRLDWNVYGRTGRAYIRQYWDEQELHATMYVDGSLSMTFSGGAASTKLQVALRLASLISYAALAGEDRVEVRLFDQTGMADSLPPLHGRPSFMKLYRFMAEYYSGGVHSRRESRENGNASHSATRTTQSAVSDLSMPFREPGALPRRPGVSWLFTDAMFEKGIEETLLTLAAAGQRVVWVQLLSPEEVHPSWVGELNLIDSELATGKEVAVSERLLKQYRNEVAAYKDKLRNLCSERGAAYSFVDTSMPMQQIIRELVAQQGVLVR</sequence>
<proteinExistence type="predicted"/>
<keyword evidence="1" id="KW-0175">Coiled coil</keyword>
<gene>
    <name evidence="4" type="ORF">DX130_06090</name>
</gene>
<organism evidence="4 5">
    <name type="scientific">Paenibacillus paeoniae</name>
    <dbReference type="NCBI Taxonomy" id="2292705"/>
    <lineage>
        <taxon>Bacteria</taxon>
        <taxon>Bacillati</taxon>
        <taxon>Bacillota</taxon>
        <taxon>Bacilli</taxon>
        <taxon>Bacillales</taxon>
        <taxon>Paenibacillaceae</taxon>
        <taxon>Paenibacillus</taxon>
    </lineage>
</organism>
<dbReference type="OrthoDB" id="9776116at2"/>
<evidence type="ECO:0000313" key="5">
    <source>
        <dbReference type="Proteomes" id="UP000261905"/>
    </source>
</evidence>
<evidence type="ECO:0000256" key="1">
    <source>
        <dbReference type="SAM" id="Coils"/>
    </source>
</evidence>
<dbReference type="PANTHER" id="PTHR33608">
    <property type="entry name" value="BLL2464 PROTEIN"/>
    <property type="match status" value="1"/>
</dbReference>
<dbReference type="AlphaFoldDB" id="A0A371PK79"/>
<feature type="region of interest" description="Disordered" evidence="2">
    <location>
        <begin position="190"/>
        <end position="212"/>
    </location>
</feature>
<evidence type="ECO:0000259" key="3">
    <source>
        <dbReference type="Pfam" id="PF01882"/>
    </source>
</evidence>
<reference evidence="4 5" key="1">
    <citation type="submission" date="2018-08" db="EMBL/GenBank/DDBJ databases">
        <title>Paenibacillus sp. M4BSY-1, whole genome shotgun sequence.</title>
        <authorList>
            <person name="Tuo L."/>
        </authorList>
    </citation>
    <scope>NUCLEOTIDE SEQUENCE [LARGE SCALE GENOMIC DNA]</scope>
    <source>
        <strain evidence="4 5">M4BSY-1</strain>
    </source>
</reference>
<dbReference type="EMBL" id="QUBQ01000001">
    <property type="protein sequence ID" value="REK76606.1"/>
    <property type="molecule type" value="Genomic_DNA"/>
</dbReference>
<dbReference type="Proteomes" id="UP000261905">
    <property type="component" value="Unassembled WGS sequence"/>
</dbReference>
<comment type="caution">
    <text evidence="4">The sequence shown here is derived from an EMBL/GenBank/DDBJ whole genome shotgun (WGS) entry which is preliminary data.</text>
</comment>
<evidence type="ECO:0000256" key="2">
    <source>
        <dbReference type="SAM" id="MobiDB-lite"/>
    </source>
</evidence>
<dbReference type="Pfam" id="PF01882">
    <property type="entry name" value="DUF58"/>
    <property type="match status" value="1"/>
</dbReference>
<dbReference type="PANTHER" id="PTHR33608:SF7">
    <property type="entry name" value="DUF58 DOMAIN-CONTAINING PROTEIN"/>
    <property type="match status" value="1"/>
</dbReference>
<evidence type="ECO:0000313" key="4">
    <source>
        <dbReference type="EMBL" id="REK76606.1"/>
    </source>
</evidence>
<feature type="domain" description="DUF58" evidence="3">
    <location>
        <begin position="71"/>
        <end position="306"/>
    </location>
</feature>
<feature type="coiled-coil region" evidence="1">
    <location>
        <begin position="290"/>
        <end position="317"/>
    </location>
</feature>
<feature type="compositionally biased region" description="Polar residues" evidence="2">
    <location>
        <begin position="197"/>
        <end position="212"/>
    </location>
</feature>